<evidence type="ECO:0000313" key="2">
    <source>
        <dbReference type="EMBL" id="MFC0179827.1"/>
    </source>
</evidence>
<dbReference type="Proteomes" id="UP001589758">
    <property type="component" value="Unassembled WGS sequence"/>
</dbReference>
<gene>
    <name evidence="2" type="primary">hemP</name>
    <name evidence="2" type="ORF">ACFFIT_06965</name>
</gene>
<dbReference type="Gene3D" id="2.10.70.10">
    <property type="entry name" value="Complement Module, domain 1"/>
    <property type="match status" value="1"/>
</dbReference>
<name>A0ABV6CA27_9GAMM</name>
<feature type="compositionally biased region" description="Basic and acidic residues" evidence="1">
    <location>
        <begin position="1"/>
        <end position="11"/>
    </location>
</feature>
<dbReference type="Pfam" id="PF10636">
    <property type="entry name" value="hemP"/>
    <property type="match status" value="1"/>
</dbReference>
<evidence type="ECO:0000256" key="1">
    <source>
        <dbReference type="SAM" id="MobiDB-lite"/>
    </source>
</evidence>
<evidence type="ECO:0000313" key="3">
    <source>
        <dbReference type="Proteomes" id="UP001589758"/>
    </source>
</evidence>
<feature type="compositionally biased region" description="Polar residues" evidence="1">
    <location>
        <begin position="12"/>
        <end position="21"/>
    </location>
</feature>
<dbReference type="RefSeq" id="WP_385876932.1">
    <property type="nucleotide sequence ID" value="NZ_JBHLXE010000076.1"/>
</dbReference>
<keyword evidence="3" id="KW-1185">Reference proteome</keyword>
<reference evidence="2 3" key="1">
    <citation type="submission" date="2024-09" db="EMBL/GenBank/DDBJ databases">
        <authorList>
            <person name="Sun Q."/>
            <person name="Mori K."/>
        </authorList>
    </citation>
    <scope>NUCLEOTIDE SEQUENCE [LARGE SCALE GENOMIC DNA]</scope>
    <source>
        <strain evidence="2 3">CCM 8545</strain>
    </source>
</reference>
<dbReference type="EMBL" id="JBHLXE010000076">
    <property type="protein sequence ID" value="MFC0179827.1"/>
    <property type="molecule type" value="Genomic_DNA"/>
</dbReference>
<organism evidence="2 3">
    <name type="scientific">Thorsellia kenyensis</name>
    <dbReference type="NCBI Taxonomy" id="1549888"/>
    <lineage>
        <taxon>Bacteria</taxon>
        <taxon>Pseudomonadati</taxon>
        <taxon>Pseudomonadota</taxon>
        <taxon>Gammaproteobacteria</taxon>
        <taxon>Enterobacterales</taxon>
        <taxon>Thorselliaceae</taxon>
        <taxon>Thorsellia</taxon>
    </lineage>
</organism>
<protein>
    <submittedName>
        <fullName evidence="2">Hemin uptake protein HemP</fullName>
    </submittedName>
</protein>
<feature type="region of interest" description="Disordered" evidence="1">
    <location>
        <begin position="1"/>
        <end position="21"/>
    </location>
</feature>
<dbReference type="InterPro" id="IPR019600">
    <property type="entry name" value="Hemin_uptake_protein_HemP"/>
</dbReference>
<sequence length="63" mass="7150">MTQHSAKDETINKTSLGTQQDAKQTKIIDSDSLFESNKIVYIQHQNGLYQLRETKAGKLILTK</sequence>
<proteinExistence type="predicted"/>
<comment type="caution">
    <text evidence="2">The sequence shown here is derived from an EMBL/GenBank/DDBJ whole genome shotgun (WGS) entry which is preliminary data.</text>
</comment>
<accession>A0ABV6CA27</accession>